<dbReference type="Proteomes" id="UP000322873">
    <property type="component" value="Unassembled WGS sequence"/>
</dbReference>
<proteinExistence type="inferred from homology"/>
<evidence type="ECO:0000256" key="4">
    <source>
        <dbReference type="ARBA" id="ARBA00022692"/>
    </source>
</evidence>
<comment type="similarity">
    <text evidence="2 7">Belongs to the MIP/aquaporin (TC 1.A.8) family.</text>
</comment>
<comment type="caution">
    <text evidence="10">The sequence shown here is derived from an EMBL/GenBank/DDBJ whole genome shotgun (WGS) entry which is preliminary data.</text>
</comment>
<dbReference type="InterPro" id="IPR000425">
    <property type="entry name" value="MIP"/>
</dbReference>
<feature type="transmembrane region" description="Helical" evidence="9">
    <location>
        <begin position="165"/>
        <end position="186"/>
    </location>
</feature>
<gene>
    <name evidence="10" type="ORF">EYC84_002464</name>
</gene>
<feature type="compositionally biased region" description="Acidic residues" evidence="8">
    <location>
        <begin position="110"/>
        <end position="119"/>
    </location>
</feature>
<dbReference type="GO" id="GO:0015250">
    <property type="term" value="F:water channel activity"/>
    <property type="evidence" value="ECO:0007669"/>
    <property type="project" value="TreeGrafter"/>
</dbReference>
<reference evidence="10 11" key="1">
    <citation type="submission" date="2019-06" db="EMBL/GenBank/DDBJ databases">
        <title>Genome Sequence of the Brown Rot Fungal Pathogen Monilinia fructicola.</title>
        <authorList>
            <person name="De Miccolis Angelini R.M."/>
            <person name="Landi L."/>
            <person name="Abate D."/>
            <person name="Pollastro S."/>
            <person name="Romanazzi G."/>
            <person name="Faretra F."/>
        </authorList>
    </citation>
    <scope>NUCLEOTIDE SEQUENCE [LARGE SCALE GENOMIC DNA]</scope>
    <source>
        <strain evidence="10 11">Mfrc123</strain>
    </source>
</reference>
<sequence>MIDDQKKGDSKKKSNRLGRNEDDRGYGHQQQERGGEGATGLIENDSDNMILDHNGTPLAERDNPMDDWRSPQDDGEDALGEQNRTRLSDVEEHPSGSTLAHHATTQSEDFGNDENDGELDLERGDKIEDDEWSLSNNDSGSHWYSHQSRSSNIRKYVRQLSILKLAWGLGITVGIYIAGGISGAHLNPAISLMLCIYRGFPLRKAFIYILAQIMGGFLAGLIAYGIYQDAIAQYNSSGGILSNGQVVNLLEGGTGTSFYTQPESFASPASSFFNEFVATGILACAILALGDDSNAHQELVCTH</sequence>
<dbReference type="InterPro" id="IPR050363">
    <property type="entry name" value="MIP/Aquaporin"/>
</dbReference>
<dbReference type="Pfam" id="PF00230">
    <property type="entry name" value="MIP"/>
    <property type="match status" value="1"/>
</dbReference>
<feature type="compositionally biased region" description="Basic and acidic residues" evidence="8">
    <location>
        <begin position="59"/>
        <end position="72"/>
    </location>
</feature>
<accession>A0A5M9JNZ5</accession>
<dbReference type="InterPro" id="IPR023271">
    <property type="entry name" value="Aquaporin-like"/>
</dbReference>
<evidence type="ECO:0000256" key="5">
    <source>
        <dbReference type="ARBA" id="ARBA00022989"/>
    </source>
</evidence>
<protein>
    <recommendedName>
        <fullName evidence="12">Aquaporin</fullName>
    </recommendedName>
</protein>
<evidence type="ECO:0000256" key="7">
    <source>
        <dbReference type="RuleBase" id="RU000477"/>
    </source>
</evidence>
<evidence type="ECO:0000256" key="8">
    <source>
        <dbReference type="SAM" id="MobiDB-lite"/>
    </source>
</evidence>
<feature type="compositionally biased region" description="Basic and acidic residues" evidence="8">
    <location>
        <begin position="1"/>
        <end position="35"/>
    </location>
</feature>
<dbReference type="PANTHER" id="PTHR43829">
    <property type="entry name" value="AQUAPORIN OR AQUAGLYCEROPORIN RELATED"/>
    <property type="match status" value="1"/>
</dbReference>
<dbReference type="Gene3D" id="1.20.1080.10">
    <property type="entry name" value="Glycerol uptake facilitator protein"/>
    <property type="match status" value="1"/>
</dbReference>
<evidence type="ECO:0000256" key="6">
    <source>
        <dbReference type="ARBA" id="ARBA00023136"/>
    </source>
</evidence>
<evidence type="ECO:0000313" key="10">
    <source>
        <dbReference type="EMBL" id="KAA8570133.1"/>
    </source>
</evidence>
<keyword evidence="4 7" id="KW-0812">Transmembrane</keyword>
<dbReference type="AlphaFoldDB" id="A0A5M9JNZ5"/>
<keyword evidence="11" id="KW-1185">Reference proteome</keyword>
<feature type="compositionally biased region" description="Basic and acidic residues" evidence="8">
    <location>
        <begin position="83"/>
        <end position="94"/>
    </location>
</feature>
<keyword evidence="6 9" id="KW-0472">Membrane</keyword>
<dbReference type="EMBL" id="VICG01000007">
    <property type="protein sequence ID" value="KAA8570133.1"/>
    <property type="molecule type" value="Genomic_DNA"/>
</dbReference>
<feature type="region of interest" description="Disordered" evidence="8">
    <location>
        <begin position="1"/>
        <end position="120"/>
    </location>
</feature>
<keyword evidence="5 9" id="KW-1133">Transmembrane helix</keyword>
<evidence type="ECO:0000256" key="3">
    <source>
        <dbReference type="ARBA" id="ARBA00022448"/>
    </source>
</evidence>
<evidence type="ECO:0000256" key="2">
    <source>
        <dbReference type="ARBA" id="ARBA00006175"/>
    </source>
</evidence>
<evidence type="ECO:0000256" key="1">
    <source>
        <dbReference type="ARBA" id="ARBA00004141"/>
    </source>
</evidence>
<comment type="subcellular location">
    <subcellularLocation>
        <location evidence="1">Membrane</location>
        <topology evidence="1">Multi-pass membrane protein</topology>
    </subcellularLocation>
</comment>
<dbReference type="SUPFAM" id="SSF81338">
    <property type="entry name" value="Aquaporin-like"/>
    <property type="match status" value="1"/>
</dbReference>
<evidence type="ECO:0000313" key="11">
    <source>
        <dbReference type="Proteomes" id="UP000322873"/>
    </source>
</evidence>
<dbReference type="GO" id="GO:0005886">
    <property type="term" value="C:plasma membrane"/>
    <property type="evidence" value="ECO:0007669"/>
    <property type="project" value="TreeGrafter"/>
</dbReference>
<evidence type="ECO:0008006" key="12">
    <source>
        <dbReference type="Google" id="ProtNLM"/>
    </source>
</evidence>
<dbReference type="PANTHER" id="PTHR43829:SF24">
    <property type="entry name" value="MIP AQUAPORIN (EUROFUNG)"/>
    <property type="match status" value="1"/>
</dbReference>
<dbReference type="PRINTS" id="PR00783">
    <property type="entry name" value="MINTRINSICP"/>
</dbReference>
<feature type="compositionally biased region" description="Polar residues" evidence="8">
    <location>
        <begin position="95"/>
        <end position="109"/>
    </location>
</feature>
<dbReference type="GO" id="GO:0015254">
    <property type="term" value="F:glycerol channel activity"/>
    <property type="evidence" value="ECO:0007669"/>
    <property type="project" value="TreeGrafter"/>
</dbReference>
<evidence type="ECO:0000256" key="9">
    <source>
        <dbReference type="SAM" id="Phobius"/>
    </source>
</evidence>
<name>A0A5M9JNZ5_MONFR</name>
<dbReference type="VEuPathDB" id="FungiDB:MFRU_005g02680"/>
<feature type="transmembrane region" description="Helical" evidence="9">
    <location>
        <begin position="206"/>
        <end position="227"/>
    </location>
</feature>
<keyword evidence="3 7" id="KW-0813">Transport</keyword>
<organism evidence="10 11">
    <name type="scientific">Monilinia fructicola</name>
    <name type="common">Brown rot fungus</name>
    <name type="synonym">Ciboria fructicola</name>
    <dbReference type="NCBI Taxonomy" id="38448"/>
    <lineage>
        <taxon>Eukaryota</taxon>
        <taxon>Fungi</taxon>
        <taxon>Dikarya</taxon>
        <taxon>Ascomycota</taxon>
        <taxon>Pezizomycotina</taxon>
        <taxon>Leotiomycetes</taxon>
        <taxon>Helotiales</taxon>
        <taxon>Sclerotiniaceae</taxon>
        <taxon>Monilinia</taxon>
    </lineage>
</organism>